<dbReference type="InterPro" id="IPR051210">
    <property type="entry name" value="Ub_ligase/GEF_domain"/>
</dbReference>
<dbReference type="PROSITE" id="PS50012">
    <property type="entry name" value="RCC1_3"/>
    <property type="match status" value="3"/>
</dbReference>
<feature type="compositionally biased region" description="Polar residues" evidence="3">
    <location>
        <begin position="364"/>
        <end position="373"/>
    </location>
</feature>
<name>A0AA40G9Y0_9HYME</name>
<feature type="repeat" description="RCC1" evidence="2">
    <location>
        <begin position="21"/>
        <end position="72"/>
    </location>
</feature>
<feature type="region of interest" description="Disordered" evidence="3">
    <location>
        <begin position="358"/>
        <end position="377"/>
    </location>
</feature>
<dbReference type="PROSITE" id="PS00626">
    <property type="entry name" value="RCC1_2"/>
    <property type="match status" value="1"/>
</dbReference>
<feature type="domain" description="RCC1-like" evidence="4">
    <location>
        <begin position="4"/>
        <end position="333"/>
    </location>
</feature>
<keyword evidence="6" id="KW-1185">Reference proteome</keyword>
<dbReference type="PRINTS" id="PR00633">
    <property type="entry name" value="RCCNDNSATION"/>
</dbReference>
<dbReference type="Pfam" id="PF25390">
    <property type="entry name" value="WD40_RLD"/>
    <property type="match status" value="1"/>
</dbReference>
<dbReference type="InterPro" id="IPR000408">
    <property type="entry name" value="Reg_chr_condens"/>
</dbReference>
<dbReference type="SUPFAM" id="SSF50985">
    <property type="entry name" value="RCC1/BLIP-II"/>
    <property type="match status" value="1"/>
</dbReference>
<dbReference type="InterPro" id="IPR009091">
    <property type="entry name" value="RCC1/BLIP-II"/>
</dbReference>
<feature type="repeat" description="RCC1" evidence="2">
    <location>
        <begin position="125"/>
        <end position="174"/>
    </location>
</feature>
<keyword evidence="1" id="KW-0677">Repeat</keyword>
<evidence type="ECO:0000313" key="6">
    <source>
        <dbReference type="Proteomes" id="UP001177670"/>
    </source>
</evidence>
<dbReference type="InterPro" id="IPR058923">
    <property type="entry name" value="RCC1-like_dom"/>
</dbReference>
<organism evidence="5 6">
    <name type="scientific">Melipona bicolor</name>
    <dbReference type="NCBI Taxonomy" id="60889"/>
    <lineage>
        <taxon>Eukaryota</taxon>
        <taxon>Metazoa</taxon>
        <taxon>Ecdysozoa</taxon>
        <taxon>Arthropoda</taxon>
        <taxon>Hexapoda</taxon>
        <taxon>Insecta</taxon>
        <taxon>Pterygota</taxon>
        <taxon>Neoptera</taxon>
        <taxon>Endopterygota</taxon>
        <taxon>Hymenoptera</taxon>
        <taxon>Apocrita</taxon>
        <taxon>Aculeata</taxon>
        <taxon>Apoidea</taxon>
        <taxon>Anthophila</taxon>
        <taxon>Apidae</taxon>
        <taxon>Melipona</taxon>
    </lineage>
</organism>
<dbReference type="Proteomes" id="UP001177670">
    <property type="component" value="Unassembled WGS sequence"/>
</dbReference>
<dbReference type="PANTHER" id="PTHR22870:SF408">
    <property type="entry name" value="OS09G0560450 PROTEIN"/>
    <property type="match status" value="1"/>
</dbReference>
<evidence type="ECO:0000256" key="1">
    <source>
        <dbReference type="ARBA" id="ARBA00022737"/>
    </source>
</evidence>
<feature type="repeat" description="RCC1" evidence="2">
    <location>
        <begin position="73"/>
        <end position="124"/>
    </location>
</feature>
<sequence length="994" mass="110716">MEVEVLSVSCGHCHTLAVTNNGVYAWGSSQFGQLGLGKILQCPTPELITSLAQEVIIDAVAGQYHSVALTADGRVFTWGWGVHGQLGHGNTDKKMTPTLVTSLLGTVIRYISAGHAHTLALSTEGIVYAFGCNIFGQLGVGSNVKSSVPMKVSLSERISLIATGYFHNLAVSYTNKLYIWGASPQVLRLQAQSQKRTRILEQRDLKQFDNIDEFEKITDSTNMNDINEEVLESNAQNKNAQARTCGISTESRKKLDNICLKNVNVGSLEEAQTHLKPTIIDTSLVKGDIIQISTGCHHNALITKDGSLYTWGRNLDGQIGNGSRREVLIPTPLCYNPASIFAQVPPRHNAYKRVEEEQELSGGVKNSSVSERNGNVHDESRLIQSENELKEKINPIIKTVGVYCGYDYTIAIQPGGTILAWGNNSRAQLGRLPAKDTRDTDDKLVLIKKRIVRLPHASHVALDMPSQVPNIPAPIISYQSYDVPSLAGVVRPLSLIEKSPGELTLNYALEYFCGLYDSSRIIEKCIELGNYQACSKIAMLQHNISDAFLYQLKILHVLSLQSCSKVKSENCEKIDAKSMDESHLKKSSSTRHVRKNTELFNKQVEENLIDSVNDCAVKNKMKIPASKSLNSLHTLQQELYTFDCQGGLEEMCKDVKCENAPMGIFEASFDSDSGSDSEEWMENLIFKENQLRKQEKVEISTKDSSGASTTMKDVVDQLSKGNAAFPEKKIARSRQNNITNEAIKVIKFFLNEMENEVDTTRSKILQDALEFWIEHDLPMQSIENIFLEHIQSIFYPLGLLLFCQEIMDKYLDINKNNTETRNFIAINYFSIKFCLQLCSMLLHHIDQGQPTLEFIKLLSSLTADQFGPPLTGYPGSSGNNTSKEMMEGVISTVSSNIHDSKAFVHIKDPDAVYRFLETEEDTMIFTCGHHFPLALYKTEVIPMMETELLTSESLVLPCTAQYLGKMLSETTKPEILCPLCIPRALETLVKKHDG</sequence>
<evidence type="ECO:0000256" key="3">
    <source>
        <dbReference type="SAM" id="MobiDB-lite"/>
    </source>
</evidence>
<evidence type="ECO:0000313" key="5">
    <source>
        <dbReference type="EMBL" id="KAK1133858.1"/>
    </source>
</evidence>
<gene>
    <name evidence="5" type="ORF">K0M31_011644</name>
</gene>
<dbReference type="PANTHER" id="PTHR22870">
    <property type="entry name" value="REGULATOR OF CHROMOSOME CONDENSATION"/>
    <property type="match status" value="1"/>
</dbReference>
<protein>
    <recommendedName>
        <fullName evidence="4">RCC1-like domain-containing protein</fullName>
    </recommendedName>
</protein>
<reference evidence="5" key="1">
    <citation type="submission" date="2021-10" db="EMBL/GenBank/DDBJ databases">
        <title>Melipona bicolor Genome sequencing and assembly.</title>
        <authorList>
            <person name="Araujo N.S."/>
            <person name="Arias M.C."/>
        </authorList>
    </citation>
    <scope>NUCLEOTIDE SEQUENCE</scope>
    <source>
        <strain evidence="5">USP_2M_L1-L4_2017</strain>
        <tissue evidence="5">Whole body</tissue>
    </source>
</reference>
<dbReference type="Gene3D" id="2.130.10.30">
    <property type="entry name" value="Regulator of chromosome condensation 1/beta-lactamase-inhibitor protein II"/>
    <property type="match status" value="2"/>
</dbReference>
<dbReference type="AlphaFoldDB" id="A0AA40G9Y0"/>
<dbReference type="EMBL" id="JAHYIQ010000003">
    <property type="protein sequence ID" value="KAK1133858.1"/>
    <property type="molecule type" value="Genomic_DNA"/>
</dbReference>
<evidence type="ECO:0000256" key="2">
    <source>
        <dbReference type="PROSITE-ProRule" id="PRU00235"/>
    </source>
</evidence>
<comment type="caution">
    <text evidence="5">The sequence shown here is derived from an EMBL/GenBank/DDBJ whole genome shotgun (WGS) entry which is preliminary data.</text>
</comment>
<proteinExistence type="predicted"/>
<accession>A0AA40G9Y0</accession>
<evidence type="ECO:0000259" key="4">
    <source>
        <dbReference type="Pfam" id="PF25390"/>
    </source>
</evidence>